<organism evidence="3 4">
    <name type="scientific">Plasmopara halstedii</name>
    <name type="common">Downy mildew of sunflower</name>
    <dbReference type="NCBI Taxonomy" id="4781"/>
    <lineage>
        <taxon>Eukaryota</taxon>
        <taxon>Sar</taxon>
        <taxon>Stramenopiles</taxon>
        <taxon>Oomycota</taxon>
        <taxon>Peronosporomycetes</taxon>
        <taxon>Peronosporales</taxon>
        <taxon>Peronosporaceae</taxon>
        <taxon>Plasmopara</taxon>
    </lineage>
</organism>
<dbReference type="RefSeq" id="XP_024572659.1">
    <property type="nucleotide sequence ID" value="XM_024719168.1"/>
</dbReference>
<evidence type="ECO:0000256" key="1">
    <source>
        <dbReference type="SAM" id="SignalP"/>
    </source>
</evidence>
<sequence length="556" mass="64105">MKVVAIILSGASFCFATRLRAKACGNGGDADLNRRNLLCTPVLKPDSISNGTQRHNVERVENEAHLDDKENEARMKGGASDSMLEKTLSTFQELSTNAIIKVEELIHEAPALKKPRLESSFANQFARPQPIDTASYFNHLRNTAGEDVISVLEYSYYEGKTVMDWLKSVQASRTFPTSDDSIEKYDNTKLLVTLTEEIKPQPIVPQDVVDLFDKLQANPEFASFAEDVQRTMVLDSMYKPLVFGQWIEKGFSPEKILEIFFAHKSMNFKVTDQLFLVWLEYFTWYWRLAKSKSPLRNAEFLWALRKHLSEDSLDKMITSQEFQDVFLNQDLDDVVGDLMSIRLTWHTDYLLRKETRPDLAFPKLMKSLHDLDKSDNSAMLWLLNYVLQYRKNFPFTDTELVKLLSSTIPFESLIRFLRSQRKYPRINKLAEDMLQSMFSSTTMLTTLANSGINPEKYFQHLFSLYGTVATSSKSEIMEASQQKNFDVALQYLKYALVFDVQIKKMTFKNSFRNSFIFLDEKMHDILSQHLEELQANMEKFKQDLGVVEIGQGVPPV</sequence>
<reference evidence="4" key="1">
    <citation type="submission" date="2014-09" db="EMBL/GenBank/DDBJ databases">
        <authorList>
            <person name="Sharma Rahul"/>
            <person name="Thines Marco"/>
        </authorList>
    </citation>
    <scope>NUCLEOTIDE SEQUENCE [LARGE SCALE GENOMIC DNA]</scope>
</reference>
<feature type="chain" id="PRO_5006058435" description="RXLR phytopathogen effector protein WY-domain domain-containing protein" evidence="1">
    <location>
        <begin position="17"/>
        <end position="556"/>
    </location>
</feature>
<dbReference type="Proteomes" id="UP000054928">
    <property type="component" value="Unassembled WGS sequence"/>
</dbReference>
<feature type="domain" description="RXLR phytopathogen effector protein WY-domain" evidence="2">
    <location>
        <begin position="391"/>
        <end position="433"/>
    </location>
</feature>
<keyword evidence="4" id="KW-1185">Reference proteome</keyword>
<keyword evidence="1" id="KW-0732">Signal</keyword>
<dbReference type="Pfam" id="PF18634">
    <property type="entry name" value="RXLR_WY"/>
    <property type="match status" value="1"/>
</dbReference>
<protein>
    <recommendedName>
        <fullName evidence="2">RXLR phytopathogen effector protein WY-domain domain-containing protein</fullName>
    </recommendedName>
</protein>
<accession>A0A0P1A7P1</accession>
<feature type="signal peptide" evidence="1">
    <location>
        <begin position="1"/>
        <end position="16"/>
    </location>
</feature>
<evidence type="ECO:0000313" key="3">
    <source>
        <dbReference type="EMBL" id="CEG36290.1"/>
    </source>
</evidence>
<dbReference type="GeneID" id="36397254"/>
<evidence type="ECO:0000259" key="2">
    <source>
        <dbReference type="Pfam" id="PF18634"/>
    </source>
</evidence>
<name>A0A0P1A7P1_PLAHL</name>
<evidence type="ECO:0000313" key="4">
    <source>
        <dbReference type="Proteomes" id="UP000054928"/>
    </source>
</evidence>
<dbReference type="InterPro" id="IPR040786">
    <property type="entry name" value="RXLR_WY"/>
</dbReference>
<proteinExistence type="predicted"/>
<dbReference type="EMBL" id="CCYD01000178">
    <property type="protein sequence ID" value="CEG36290.1"/>
    <property type="molecule type" value="Genomic_DNA"/>
</dbReference>
<dbReference type="AlphaFoldDB" id="A0A0P1A7P1"/>